<organism evidence="1 2">
    <name type="scientific">Adhaeribacter rhizoryzae</name>
    <dbReference type="NCBI Taxonomy" id="2607907"/>
    <lineage>
        <taxon>Bacteria</taxon>
        <taxon>Pseudomonadati</taxon>
        <taxon>Bacteroidota</taxon>
        <taxon>Cytophagia</taxon>
        <taxon>Cytophagales</taxon>
        <taxon>Hymenobacteraceae</taxon>
        <taxon>Adhaeribacter</taxon>
    </lineage>
</organism>
<sequence length="415" mass="46985">MSLAPKLQLFQGYGVELEYMIVDSQTLQVKPITDKVIYDQVGAYVSVVEFAEMAWSNELVLHVIELKTNGPAENLTNLPALFQEQVNNINKILQRYNARLLPSGMHPFMNPNTDTRLWPHEYNAVYEAYNRIFNCQGHGWSNLQSTHLNLPFANDEEFGRLHAAIRLILPLIPALSASSPVYDGNITGFVDSRLEVYRQNQIKIPSIAGKVIPEAVFSAADYEAQILKRIYRDIAPHDPEGILQEEFLNSRGAIARFERNAIEIRIIDNQECPDADLAILYLIVEVLKLLVAEKWVSLQEQKSWSEEELAPIFLDIVKHGLEANITNTAYLRLFNLNNISACSAGQLWQHLFTAVQHTNPVPPVFADVINIILIKGNLSERLLRALGPQPTLEKIKQVYHELANCLAQGSMFKFE</sequence>
<dbReference type="SUPFAM" id="SSF55931">
    <property type="entry name" value="Glutamine synthetase/guanido kinase"/>
    <property type="match status" value="1"/>
</dbReference>
<dbReference type="InterPro" id="IPR014746">
    <property type="entry name" value="Gln_synth/guanido_kin_cat_dom"/>
</dbReference>
<accession>A0A5M6DMZ6</accession>
<dbReference type="RefSeq" id="WP_150087674.1">
    <property type="nucleotide sequence ID" value="NZ_VWSF01000004.1"/>
</dbReference>
<proteinExistence type="predicted"/>
<dbReference type="Proteomes" id="UP000323426">
    <property type="component" value="Unassembled WGS sequence"/>
</dbReference>
<reference evidence="1 2" key="1">
    <citation type="submission" date="2019-09" db="EMBL/GenBank/DDBJ databases">
        <title>Genome sequence and assembly of Adhaeribacter sp.</title>
        <authorList>
            <person name="Chhetri G."/>
        </authorList>
    </citation>
    <scope>NUCLEOTIDE SEQUENCE [LARGE SCALE GENOMIC DNA]</scope>
    <source>
        <strain evidence="1 2">DK36</strain>
    </source>
</reference>
<dbReference type="Gene3D" id="3.30.590.20">
    <property type="match status" value="1"/>
</dbReference>
<evidence type="ECO:0000313" key="2">
    <source>
        <dbReference type="Proteomes" id="UP000323426"/>
    </source>
</evidence>
<dbReference type="PANTHER" id="PTHR36510">
    <property type="entry name" value="GLUTAMATE--CYSTEINE LIGASE 2-RELATED"/>
    <property type="match status" value="1"/>
</dbReference>
<gene>
    <name evidence="1" type="ORF">F0145_07350</name>
</gene>
<dbReference type="InterPro" id="IPR050141">
    <property type="entry name" value="GCL_type2/YbdK_subfam"/>
</dbReference>
<dbReference type="EMBL" id="VWSF01000004">
    <property type="protein sequence ID" value="KAA5547756.1"/>
    <property type="molecule type" value="Genomic_DNA"/>
</dbReference>
<name>A0A5M6DMZ6_9BACT</name>
<dbReference type="PANTHER" id="PTHR36510:SF1">
    <property type="entry name" value="GLUTAMATE--CYSTEINE LIGASE 2-RELATED"/>
    <property type="match status" value="1"/>
</dbReference>
<dbReference type="GO" id="GO:0004357">
    <property type="term" value="F:glutamate-cysteine ligase activity"/>
    <property type="evidence" value="ECO:0007669"/>
    <property type="project" value="InterPro"/>
</dbReference>
<protein>
    <submittedName>
        <fullName evidence="1">Glutamate--cysteine ligase</fullName>
    </submittedName>
</protein>
<dbReference type="AlphaFoldDB" id="A0A5M6DMZ6"/>
<dbReference type="GO" id="GO:0042398">
    <property type="term" value="P:modified amino acid biosynthetic process"/>
    <property type="evidence" value="ECO:0007669"/>
    <property type="project" value="InterPro"/>
</dbReference>
<dbReference type="Pfam" id="PF04107">
    <property type="entry name" value="GCS2"/>
    <property type="match status" value="1"/>
</dbReference>
<dbReference type="InterPro" id="IPR006336">
    <property type="entry name" value="GCS2"/>
</dbReference>
<keyword evidence="1" id="KW-0436">Ligase</keyword>
<evidence type="ECO:0000313" key="1">
    <source>
        <dbReference type="EMBL" id="KAA5547756.1"/>
    </source>
</evidence>
<keyword evidence="2" id="KW-1185">Reference proteome</keyword>
<comment type="caution">
    <text evidence="1">The sequence shown here is derived from an EMBL/GenBank/DDBJ whole genome shotgun (WGS) entry which is preliminary data.</text>
</comment>